<evidence type="ECO:0000256" key="4">
    <source>
        <dbReference type="RuleBase" id="RU000363"/>
    </source>
</evidence>
<dbReference type="CDD" id="cd05324">
    <property type="entry name" value="carb_red_PTCR-like_SDR_c"/>
    <property type="match status" value="1"/>
</dbReference>
<keyword evidence="6" id="KW-1185">Reference proteome</keyword>
<keyword evidence="3" id="KW-0560">Oxidoreductase</keyword>
<dbReference type="InterPro" id="IPR036291">
    <property type="entry name" value="NAD(P)-bd_dom_sf"/>
</dbReference>
<dbReference type="AlphaFoldDB" id="A0A402AAJ2"/>
<sequence length="245" mass="26147">MTAQQHKQVALITGSNRGLGFEVARQLGRQGKIIVVTAREIENAESAAQQLLSEGLTVYPHQLEIMDEEDRGRLALWLEKNFGKLDILVNNAATYTDWSDRPSTANLEKAQMVLQTNLFGTWAVTQTMLPLLRKSPHARIVNVSSGAGSHGDPQFGLTSNQGGSASYGISKAAVNALTVKLATELKATGMLINAVCPGFTATSPGMEEMGARPVAEGAASILWAALLPDDGPTGGFFRDGKPLSW</sequence>
<organism evidence="5 6">
    <name type="scientific">Tengunoibacter tsumagoiensis</name>
    <dbReference type="NCBI Taxonomy" id="2014871"/>
    <lineage>
        <taxon>Bacteria</taxon>
        <taxon>Bacillati</taxon>
        <taxon>Chloroflexota</taxon>
        <taxon>Ktedonobacteria</taxon>
        <taxon>Ktedonobacterales</taxon>
        <taxon>Dictyobacteraceae</taxon>
        <taxon>Tengunoibacter</taxon>
    </lineage>
</organism>
<evidence type="ECO:0000256" key="1">
    <source>
        <dbReference type="ARBA" id="ARBA00006484"/>
    </source>
</evidence>
<dbReference type="PANTHER" id="PTHR43490:SF99">
    <property type="entry name" value="SHORT-CHAIN DEHYDROGENASE_REDUCTASE"/>
    <property type="match status" value="1"/>
</dbReference>
<comment type="similarity">
    <text evidence="1 4">Belongs to the short-chain dehydrogenases/reductases (SDR) family.</text>
</comment>
<keyword evidence="2" id="KW-0521">NADP</keyword>
<dbReference type="PRINTS" id="PR00081">
    <property type="entry name" value="GDHRDH"/>
</dbReference>
<evidence type="ECO:0000256" key="2">
    <source>
        <dbReference type="ARBA" id="ARBA00022857"/>
    </source>
</evidence>
<reference evidence="6" key="1">
    <citation type="submission" date="2018-12" db="EMBL/GenBank/DDBJ databases">
        <title>Tengunoibacter tsumagoiensis gen. nov., sp. nov., Dictyobacter kobayashii sp. nov., D. alpinus sp. nov., and D. joshuensis sp. nov. and description of Dictyobacteraceae fam. nov. within the order Ktedonobacterales isolated from Tengu-no-mugimeshi.</title>
        <authorList>
            <person name="Wang C.M."/>
            <person name="Zheng Y."/>
            <person name="Sakai Y."/>
            <person name="Toyoda A."/>
            <person name="Minakuchi Y."/>
            <person name="Abe K."/>
            <person name="Yokota A."/>
            <person name="Yabe S."/>
        </authorList>
    </citation>
    <scope>NUCLEOTIDE SEQUENCE [LARGE SCALE GENOMIC DNA]</scope>
    <source>
        <strain evidence="6">Uno3</strain>
    </source>
</reference>
<dbReference type="InterPro" id="IPR045313">
    <property type="entry name" value="CBR1-like"/>
</dbReference>
<dbReference type="Gene3D" id="3.40.50.720">
    <property type="entry name" value="NAD(P)-binding Rossmann-like Domain"/>
    <property type="match status" value="1"/>
</dbReference>
<dbReference type="Proteomes" id="UP000287352">
    <property type="component" value="Unassembled WGS sequence"/>
</dbReference>
<dbReference type="Pfam" id="PF00106">
    <property type="entry name" value="adh_short"/>
    <property type="match status" value="1"/>
</dbReference>
<proteinExistence type="inferred from homology"/>
<dbReference type="OrthoDB" id="5786478at2"/>
<dbReference type="SUPFAM" id="SSF51735">
    <property type="entry name" value="NAD(P)-binding Rossmann-fold domains"/>
    <property type="match status" value="1"/>
</dbReference>
<evidence type="ECO:0000313" key="5">
    <source>
        <dbReference type="EMBL" id="GCE16118.1"/>
    </source>
</evidence>
<comment type="caution">
    <text evidence="5">The sequence shown here is derived from an EMBL/GenBank/DDBJ whole genome shotgun (WGS) entry which is preliminary data.</text>
</comment>
<dbReference type="EMBL" id="BIFR01000002">
    <property type="protein sequence ID" value="GCE16118.1"/>
    <property type="molecule type" value="Genomic_DNA"/>
</dbReference>
<dbReference type="InterPro" id="IPR002347">
    <property type="entry name" value="SDR_fam"/>
</dbReference>
<dbReference type="GO" id="GO:0016616">
    <property type="term" value="F:oxidoreductase activity, acting on the CH-OH group of donors, NAD or NADP as acceptor"/>
    <property type="evidence" value="ECO:0007669"/>
    <property type="project" value="InterPro"/>
</dbReference>
<dbReference type="RefSeq" id="WP_126583500.1">
    <property type="nucleotide sequence ID" value="NZ_BIFR01000002.1"/>
</dbReference>
<dbReference type="PRINTS" id="PR00080">
    <property type="entry name" value="SDRFAMILY"/>
</dbReference>
<evidence type="ECO:0000256" key="3">
    <source>
        <dbReference type="ARBA" id="ARBA00023002"/>
    </source>
</evidence>
<evidence type="ECO:0000313" key="6">
    <source>
        <dbReference type="Proteomes" id="UP000287352"/>
    </source>
</evidence>
<gene>
    <name evidence="5" type="ORF">KTT_59770</name>
</gene>
<accession>A0A402AAJ2</accession>
<protein>
    <submittedName>
        <fullName evidence="5">Short-chain dehydrogenase</fullName>
    </submittedName>
</protein>
<dbReference type="PANTHER" id="PTHR43490">
    <property type="entry name" value="(+)-NEOMENTHOL DEHYDROGENASE"/>
    <property type="match status" value="1"/>
</dbReference>
<name>A0A402AAJ2_9CHLR</name>